<dbReference type="Pfam" id="PF01266">
    <property type="entry name" value="DAO"/>
    <property type="match status" value="1"/>
</dbReference>
<dbReference type="EC" id="1.4.99.-" evidence="4"/>
<evidence type="ECO:0000256" key="1">
    <source>
        <dbReference type="ARBA" id="ARBA00009410"/>
    </source>
</evidence>
<evidence type="ECO:0000259" key="3">
    <source>
        <dbReference type="Pfam" id="PF01266"/>
    </source>
</evidence>
<proteinExistence type="inferred from homology"/>
<dbReference type="NCBIfam" id="NF001933">
    <property type="entry name" value="PRK00711.1"/>
    <property type="match status" value="1"/>
</dbReference>
<dbReference type="EMBL" id="CP020931">
    <property type="protein sequence ID" value="ARM82612.1"/>
    <property type="molecule type" value="Genomic_DNA"/>
</dbReference>
<keyword evidence="2 4" id="KW-0560">Oxidoreductase</keyword>
<dbReference type="GO" id="GO:0005737">
    <property type="term" value="C:cytoplasm"/>
    <property type="evidence" value="ECO:0007669"/>
    <property type="project" value="TreeGrafter"/>
</dbReference>
<dbReference type="GeneID" id="77254507"/>
<dbReference type="GO" id="GO:0055130">
    <property type="term" value="P:D-alanine catabolic process"/>
    <property type="evidence" value="ECO:0007669"/>
    <property type="project" value="TreeGrafter"/>
</dbReference>
<evidence type="ECO:0000313" key="4">
    <source>
        <dbReference type="EMBL" id="ARM82612.1"/>
    </source>
</evidence>
<dbReference type="SUPFAM" id="SSF51905">
    <property type="entry name" value="FAD/NAD(P)-binding domain"/>
    <property type="match status" value="1"/>
</dbReference>
<dbReference type="GO" id="GO:0005886">
    <property type="term" value="C:plasma membrane"/>
    <property type="evidence" value="ECO:0007669"/>
    <property type="project" value="TreeGrafter"/>
</dbReference>
<protein>
    <submittedName>
        <fullName evidence="4">D-amino acid dehydrogenase</fullName>
        <ecNumber evidence="4">1.4.99.-</ecNumber>
    </submittedName>
</protein>
<dbReference type="GO" id="GO:0008718">
    <property type="term" value="F:D-amino-acid dehydrogenase activity"/>
    <property type="evidence" value="ECO:0007669"/>
    <property type="project" value="TreeGrafter"/>
</dbReference>
<reference evidence="4 5" key="1">
    <citation type="submission" date="2017-04" db="EMBL/GenBank/DDBJ databases">
        <title>Genome Sequence of Marinobacter salarius strain SMR5 Isolated from a culture of the Diatom Skeletonema marinoi.</title>
        <authorList>
            <person name="Topel M."/>
            <person name="Pinder M.I.M."/>
            <person name="Johansson O.N."/>
            <person name="Kourtchenko O."/>
            <person name="Godhe A."/>
            <person name="Clarke A.K."/>
        </authorList>
    </citation>
    <scope>NUCLEOTIDE SEQUENCE [LARGE SCALE GENOMIC DNA]</scope>
    <source>
        <strain evidence="4 5">SMR5</strain>
    </source>
</reference>
<dbReference type="PANTHER" id="PTHR13847">
    <property type="entry name" value="SARCOSINE DEHYDROGENASE-RELATED"/>
    <property type="match status" value="1"/>
</dbReference>
<dbReference type="InterPro" id="IPR006076">
    <property type="entry name" value="FAD-dep_OxRdtase"/>
</dbReference>
<dbReference type="SUPFAM" id="SSF54373">
    <property type="entry name" value="FAD-linked reductases, C-terminal domain"/>
    <property type="match status" value="1"/>
</dbReference>
<organism evidence="4 5">
    <name type="scientific">Marinobacter salarius</name>
    <dbReference type="NCBI Taxonomy" id="1420917"/>
    <lineage>
        <taxon>Bacteria</taxon>
        <taxon>Pseudomonadati</taxon>
        <taxon>Pseudomonadota</taxon>
        <taxon>Gammaproteobacteria</taxon>
        <taxon>Pseudomonadales</taxon>
        <taxon>Marinobacteraceae</taxon>
        <taxon>Marinobacter</taxon>
    </lineage>
</organism>
<feature type="domain" description="FAD dependent oxidoreductase" evidence="3">
    <location>
        <begin position="3"/>
        <end position="403"/>
    </location>
</feature>
<evidence type="ECO:0000313" key="5">
    <source>
        <dbReference type="Proteomes" id="UP000193100"/>
    </source>
</evidence>
<accession>A0A1W6K5I0</accession>
<sequence>MHIIVVGAGVVGVTTAYELQSRGHQVTVLERHSAAGNETSKGNAAQRSYGVVYPWADPSMVLKAIPWLFKKDGPLKMSVPPSMETLRFMFATLRYAWSPGLFGLNKRAMIRLGIHSRERFLALEKELDLPFDGGHQGLLHLASTPETLENYRETQRLLDELGIPSRLLTPEQVREAEPGMIGDGPLYGALSYDTDGTGDCHLFSRELAKACETKGVQFRYNTETEHLVADDRRVTGVTIRKDDGTSETLEADAVVVSAGCWSGHLTRPLGLELPIYPVKGYSFTVPLKDPGRAPVSTIHDDNYKVVSTRLGERLRASGFVELDDFNRDIPEARLATIRKSVESRFPGCADLEAAETWTGFRPMTPDGPAIIGRGPRENLFLNTGHGTFGWTLSAGSASVISQLIDGEAPSVCLDAFRPGRFSE</sequence>
<dbReference type="STRING" id="1420917.AU15_01500"/>
<dbReference type="Gene3D" id="3.50.50.60">
    <property type="entry name" value="FAD/NAD(P)-binding domain"/>
    <property type="match status" value="2"/>
</dbReference>
<dbReference type="Gene3D" id="3.30.9.10">
    <property type="entry name" value="D-Amino Acid Oxidase, subunit A, domain 2"/>
    <property type="match status" value="1"/>
</dbReference>
<dbReference type="PANTHER" id="PTHR13847:SF280">
    <property type="entry name" value="D-AMINO ACID DEHYDROGENASE"/>
    <property type="match status" value="1"/>
</dbReference>
<evidence type="ECO:0000256" key="2">
    <source>
        <dbReference type="ARBA" id="ARBA00023002"/>
    </source>
</evidence>
<dbReference type="AlphaFoldDB" id="A0A1W6K5I0"/>
<dbReference type="InterPro" id="IPR036188">
    <property type="entry name" value="FAD/NAD-bd_sf"/>
</dbReference>
<dbReference type="Proteomes" id="UP000193100">
    <property type="component" value="Chromosome"/>
</dbReference>
<gene>
    <name evidence="4" type="primary">dadA</name>
    <name evidence="4" type="ORF">MARSALSMR5_00511</name>
</gene>
<comment type="similarity">
    <text evidence="1">Belongs to the DadA oxidoreductase family.</text>
</comment>
<name>A0A1W6K5I0_9GAMM</name>
<dbReference type="RefSeq" id="WP_075195632.1">
    <property type="nucleotide sequence ID" value="NZ_CP020931.1"/>
</dbReference>